<evidence type="ECO:0000313" key="3">
    <source>
        <dbReference type="Proteomes" id="UP001596016"/>
    </source>
</evidence>
<sequence length="195" mass="22046">MDNDVKTRARQEIAYCEAILAKSGLRVLDRVLPKDGLLTWKHYPEPDVYDPVQGAQWYYHCHDDSAAQGEHGHFHCFVRPDGRQSPACHLVAIGVDAQSRPTRLFSVNQWVVGGQWHDAATTNALLGRFNVELATPDYLVNRWLTGLVALYEDEIAALNIERDTRLAAFDRPFSELLEDRSIEVLTQLPIPPSLL</sequence>
<dbReference type="Proteomes" id="UP001596016">
    <property type="component" value="Unassembled WGS sequence"/>
</dbReference>
<dbReference type="InterPro" id="IPR054242">
    <property type="entry name" value="DUF6969"/>
</dbReference>
<dbReference type="Pfam" id="PF22308">
    <property type="entry name" value="DUF6969"/>
    <property type="match status" value="1"/>
</dbReference>
<comment type="caution">
    <text evidence="2">The sequence shown here is derived from an EMBL/GenBank/DDBJ whole genome shotgun (WGS) entry which is preliminary data.</text>
</comment>
<dbReference type="RefSeq" id="WP_378231160.1">
    <property type="nucleotide sequence ID" value="NZ_JBHSLL010000056.1"/>
</dbReference>
<dbReference type="EMBL" id="JBHSLL010000056">
    <property type="protein sequence ID" value="MFC5387309.1"/>
    <property type="molecule type" value="Genomic_DNA"/>
</dbReference>
<organism evidence="2 3">
    <name type="scientific">Aquamicrobium segne</name>
    <dbReference type="NCBI Taxonomy" id="469547"/>
    <lineage>
        <taxon>Bacteria</taxon>
        <taxon>Pseudomonadati</taxon>
        <taxon>Pseudomonadota</taxon>
        <taxon>Alphaproteobacteria</taxon>
        <taxon>Hyphomicrobiales</taxon>
        <taxon>Phyllobacteriaceae</taxon>
        <taxon>Aquamicrobium</taxon>
    </lineage>
</organism>
<evidence type="ECO:0000259" key="1">
    <source>
        <dbReference type="Pfam" id="PF22308"/>
    </source>
</evidence>
<keyword evidence="3" id="KW-1185">Reference proteome</keyword>
<proteinExistence type="predicted"/>
<name>A0ABW0H048_9HYPH</name>
<feature type="domain" description="DUF6969" evidence="1">
    <location>
        <begin position="8"/>
        <end position="190"/>
    </location>
</feature>
<gene>
    <name evidence="2" type="ORF">ACFPLB_15220</name>
</gene>
<reference evidence="3" key="1">
    <citation type="journal article" date="2019" name="Int. J. Syst. Evol. Microbiol.">
        <title>The Global Catalogue of Microorganisms (GCM) 10K type strain sequencing project: providing services to taxonomists for standard genome sequencing and annotation.</title>
        <authorList>
            <consortium name="The Broad Institute Genomics Platform"/>
            <consortium name="The Broad Institute Genome Sequencing Center for Infectious Disease"/>
            <person name="Wu L."/>
            <person name="Ma J."/>
        </authorList>
    </citation>
    <scope>NUCLEOTIDE SEQUENCE [LARGE SCALE GENOMIC DNA]</scope>
    <source>
        <strain evidence="3">CGMCC 4.1415</strain>
    </source>
</reference>
<evidence type="ECO:0000313" key="2">
    <source>
        <dbReference type="EMBL" id="MFC5387309.1"/>
    </source>
</evidence>
<accession>A0ABW0H048</accession>
<protein>
    <submittedName>
        <fullName evidence="2">DUF6969 family protein</fullName>
    </submittedName>
</protein>